<dbReference type="AlphaFoldDB" id="A0AAD9BHJ6"/>
<evidence type="ECO:0000259" key="2">
    <source>
        <dbReference type="Pfam" id="PF21789"/>
    </source>
</evidence>
<dbReference type="InterPro" id="IPR048366">
    <property type="entry name" value="TNP-like_GBD"/>
</dbReference>
<keyword evidence="4" id="KW-1185">Reference proteome</keyword>
<organism evidence="3 4">
    <name type="scientific">Dissostichus eleginoides</name>
    <name type="common">Patagonian toothfish</name>
    <name type="synonym">Dissostichus amissus</name>
    <dbReference type="NCBI Taxonomy" id="100907"/>
    <lineage>
        <taxon>Eukaryota</taxon>
        <taxon>Metazoa</taxon>
        <taxon>Chordata</taxon>
        <taxon>Craniata</taxon>
        <taxon>Vertebrata</taxon>
        <taxon>Euteleostomi</taxon>
        <taxon>Actinopterygii</taxon>
        <taxon>Neopterygii</taxon>
        <taxon>Teleostei</taxon>
        <taxon>Neoteleostei</taxon>
        <taxon>Acanthomorphata</taxon>
        <taxon>Eupercaria</taxon>
        <taxon>Perciformes</taxon>
        <taxon>Notothenioidei</taxon>
        <taxon>Nototheniidae</taxon>
        <taxon>Dissostichus</taxon>
    </lineage>
</organism>
<evidence type="ECO:0000259" key="1">
    <source>
        <dbReference type="Pfam" id="PF21788"/>
    </source>
</evidence>
<dbReference type="EMBL" id="JASDAP010000022">
    <property type="protein sequence ID" value="KAK1883980.1"/>
    <property type="molecule type" value="Genomic_DNA"/>
</dbReference>
<gene>
    <name evidence="3" type="ORF">KUDE01_022303</name>
</gene>
<sequence>MMDACHMLKLARNMLQAYSPIATTTGQIKWRFINHLNDVQKKTDCMLPIKSLTNMSTLRTTRWGSLAAQTLSRSVYLSVIGFVINIDTLMLMIPELLQVQRYVLTYRFSQDHLELLFNSIRASGGWNNNPSARQFQAIFRRLMVRCGVSPSETGNVAAQDHTVSLSAVEMSSAETAEEHPSPFANISAVVSDHSYLPTRFGGLVENVLVYIAGFVVRQILRKLSCDVCRASLVRDAVPSSFDESYHLLALKNNGGLVIPSKGTVKVLRAAERVIRQASTRQAPKVSTVTYIVREEIGTEDVFQLGEHIEERQFGIDNHYSNLLSLVVEEDA</sequence>
<comment type="caution">
    <text evidence="3">The sequence shown here is derived from an EMBL/GenBank/DDBJ whole genome shotgun (WGS) entry which is preliminary data.</text>
</comment>
<accession>A0AAD9BHJ6</accession>
<name>A0AAD9BHJ6_DISEL</name>
<dbReference type="Pfam" id="PF21789">
    <property type="entry name" value="TNP-like_RNaseH_C"/>
    <property type="match status" value="1"/>
</dbReference>
<reference evidence="3" key="1">
    <citation type="submission" date="2023-04" db="EMBL/GenBank/DDBJ databases">
        <title>Chromosome-level genome of Chaenocephalus aceratus.</title>
        <authorList>
            <person name="Park H."/>
        </authorList>
    </citation>
    <scope>NUCLEOTIDE SEQUENCE</scope>
    <source>
        <strain evidence="3">DE</strain>
        <tissue evidence="3">Muscle</tissue>
    </source>
</reference>
<dbReference type="PANTHER" id="PTHR47577">
    <property type="entry name" value="THAP DOMAIN-CONTAINING PROTEIN 6"/>
    <property type="match status" value="1"/>
</dbReference>
<dbReference type="PANTHER" id="PTHR47577:SF2">
    <property type="entry name" value="THAP DOMAIN CONTAINING 9"/>
    <property type="match status" value="1"/>
</dbReference>
<dbReference type="Pfam" id="PF21788">
    <property type="entry name" value="TNP-like_GBD"/>
    <property type="match status" value="1"/>
</dbReference>
<protein>
    <submittedName>
        <fullName evidence="3">Transposable element P transposase</fullName>
    </submittedName>
</protein>
<dbReference type="Proteomes" id="UP001228049">
    <property type="component" value="Unassembled WGS sequence"/>
</dbReference>
<evidence type="ECO:0000313" key="4">
    <source>
        <dbReference type="Proteomes" id="UP001228049"/>
    </source>
</evidence>
<feature type="domain" description="Transposable element P transposase-like RNase H C-terminal" evidence="2">
    <location>
        <begin position="106"/>
        <end position="140"/>
    </location>
</feature>
<feature type="domain" description="Transposable element P transposase-like GTP-binding insertion" evidence="1">
    <location>
        <begin position="5"/>
        <end position="75"/>
    </location>
</feature>
<dbReference type="InterPro" id="IPR048367">
    <property type="entry name" value="TNP-like_RNaseH_C"/>
</dbReference>
<proteinExistence type="predicted"/>
<evidence type="ECO:0000313" key="3">
    <source>
        <dbReference type="EMBL" id="KAK1883980.1"/>
    </source>
</evidence>